<keyword evidence="3" id="KW-1185">Reference proteome</keyword>
<feature type="compositionally biased region" description="Low complexity" evidence="1">
    <location>
        <begin position="501"/>
        <end position="532"/>
    </location>
</feature>
<organism evidence="2 3">
    <name type="scientific">Streptomyces graminofaciens</name>
    <dbReference type="NCBI Taxonomy" id="68212"/>
    <lineage>
        <taxon>Bacteria</taxon>
        <taxon>Bacillati</taxon>
        <taxon>Actinomycetota</taxon>
        <taxon>Actinomycetes</taxon>
        <taxon>Kitasatosporales</taxon>
        <taxon>Streptomycetaceae</taxon>
        <taxon>Streptomyces</taxon>
    </lineage>
</organism>
<evidence type="ECO:0000256" key="1">
    <source>
        <dbReference type="SAM" id="MobiDB-lite"/>
    </source>
</evidence>
<proteinExistence type="predicted"/>
<dbReference type="Proteomes" id="UP001321542">
    <property type="component" value="Chromosome"/>
</dbReference>
<reference evidence="2 3" key="1">
    <citation type="journal article" date="2010" name="ChemBioChem">
        <title>Cloning and characterization of the biosynthetic gene cluster of 16-membered macrolide antibiotic FD-891: involvement of a dual functional cytochrome P450 monooxygenase catalyzing epoxidation and hydroxylation.</title>
        <authorList>
            <person name="Kudo F."/>
            <person name="Motegi A."/>
            <person name="Mizoue K."/>
            <person name="Eguchi T."/>
        </authorList>
    </citation>
    <scope>NUCLEOTIDE SEQUENCE [LARGE SCALE GENOMIC DNA]</scope>
    <source>
        <strain evidence="2 3">A-8890</strain>
    </source>
</reference>
<feature type="region of interest" description="Disordered" evidence="1">
    <location>
        <begin position="355"/>
        <end position="400"/>
    </location>
</feature>
<feature type="compositionally biased region" description="Basic and acidic residues" evidence="1">
    <location>
        <begin position="391"/>
        <end position="400"/>
    </location>
</feature>
<accession>A0ABM7F4L6</accession>
<gene>
    <name evidence="2" type="ORF">SGFS_020970</name>
</gene>
<dbReference type="EMBL" id="AP018448">
    <property type="protein sequence ID" value="BBC30803.1"/>
    <property type="molecule type" value="Genomic_DNA"/>
</dbReference>
<evidence type="ECO:0000313" key="2">
    <source>
        <dbReference type="EMBL" id="BBC30803.1"/>
    </source>
</evidence>
<feature type="compositionally biased region" description="Low complexity" evidence="1">
    <location>
        <begin position="377"/>
        <end position="390"/>
    </location>
</feature>
<feature type="region of interest" description="Disordered" evidence="1">
    <location>
        <begin position="475"/>
        <end position="538"/>
    </location>
</feature>
<evidence type="ECO:0000313" key="3">
    <source>
        <dbReference type="Proteomes" id="UP001321542"/>
    </source>
</evidence>
<name>A0ABM7F4L6_9ACTN</name>
<sequence length="538" mass="58440">MPPNPPAEIRLAYSRAAGLVAIAHGEQYRWANTALEQAGFTKRDDGSYSTPGPDVRAAAAKLLPLAQRHHATVGVSPRPFLGDIADRIAARLPGTWTAQVEIYAHPVWQGDLLPWLWDGGELVRTVEDQRVPYAATLTSDTSVELLLAERGEDPQLGYLALASPQEFDDSYDNPYAPTNIVLPSQPDLAVEAITDAFLPAYHRALHARRLDAVITALDELRAEYDEVTAIWVSGRSSDGTLLDGHGLREANRTFAERAWRTFQPVLTHAPGLLKQCGVTVTGRSADADIVAQLSETLAASQAALDAWRLRHHPGSAQPWRLVPPAEVRTRLGLQAVPAIETWLAGRGAFVRIARSAEPSGPARPPVGGERSLRPARRTTPLTSTGPSPLTSRKDPSLSDHFRFRHHPEHGFVATAAPSFTPHLAEWFLVREQFEPVPFSPGLYRLTEPNRDGLRRTLQAVHDLRNLGYRVRDDSALDPAHASAPPRPTASNDLAERRSRIARAAAVRPSRITALANATPSAPPAAAGKAPTAGQGRSR</sequence>
<protein>
    <submittedName>
        <fullName evidence="2">Uncharacterized protein</fullName>
    </submittedName>
</protein>
<reference evidence="2 3" key="2">
    <citation type="journal article" date="2023" name="ChemBioChem">
        <title>Acyltransferase Domain Exchange between Two Independent Type I Polyketide Synthases in the Same Producer Strain of Macrolide Antibiotics.</title>
        <authorList>
            <person name="Kudo F."/>
            <person name="Kishikawa K."/>
            <person name="Tsuboi K."/>
            <person name="Kido T."/>
            <person name="Usui T."/>
            <person name="Hashimoto J."/>
            <person name="Shin-Ya K."/>
            <person name="Miyanaga A."/>
            <person name="Eguchi T."/>
        </authorList>
    </citation>
    <scope>NUCLEOTIDE SEQUENCE [LARGE SCALE GENOMIC DNA]</scope>
    <source>
        <strain evidence="2 3">A-8890</strain>
    </source>
</reference>
<dbReference type="RefSeq" id="WP_286249471.1">
    <property type="nucleotide sequence ID" value="NZ_AP018448.1"/>
</dbReference>